<evidence type="ECO:0000313" key="3">
    <source>
        <dbReference type="EMBL" id="KZT08622.1"/>
    </source>
</evidence>
<feature type="region of interest" description="Disordered" evidence="1">
    <location>
        <begin position="38"/>
        <end position="85"/>
    </location>
</feature>
<name>A0A165F962_9APHY</name>
<dbReference type="Pfam" id="PF23670">
    <property type="entry name" value="PIGBOS1"/>
    <property type="match status" value="1"/>
</dbReference>
<proteinExistence type="predicted"/>
<dbReference type="Proteomes" id="UP000076871">
    <property type="component" value="Unassembled WGS sequence"/>
</dbReference>
<dbReference type="OrthoDB" id="4093673at2759"/>
<feature type="compositionally biased region" description="Basic and acidic residues" evidence="1">
    <location>
        <begin position="44"/>
        <end position="53"/>
    </location>
</feature>
<dbReference type="RefSeq" id="XP_040766362.1">
    <property type="nucleotide sequence ID" value="XM_040902541.1"/>
</dbReference>
<dbReference type="EMBL" id="KV427614">
    <property type="protein sequence ID" value="KZT08622.1"/>
    <property type="molecule type" value="Genomic_DNA"/>
</dbReference>
<keyword evidence="2" id="KW-0812">Transmembrane</keyword>
<evidence type="ECO:0000256" key="2">
    <source>
        <dbReference type="SAM" id="Phobius"/>
    </source>
</evidence>
<dbReference type="GeneID" id="63819572"/>
<dbReference type="AlphaFoldDB" id="A0A165F962"/>
<evidence type="ECO:0000256" key="1">
    <source>
        <dbReference type="SAM" id="MobiDB-lite"/>
    </source>
</evidence>
<keyword evidence="4" id="KW-1185">Reference proteome</keyword>
<protein>
    <submittedName>
        <fullName evidence="3">Uncharacterized protein</fullName>
    </submittedName>
</protein>
<dbReference type="InterPro" id="IPR057394">
    <property type="entry name" value="PIGBOS1"/>
</dbReference>
<keyword evidence="2" id="KW-1133">Transmembrane helix</keyword>
<reference evidence="3 4" key="1">
    <citation type="journal article" date="2016" name="Mol. Biol. Evol.">
        <title>Comparative Genomics of Early-Diverging Mushroom-Forming Fungi Provides Insights into the Origins of Lignocellulose Decay Capabilities.</title>
        <authorList>
            <person name="Nagy L.G."/>
            <person name="Riley R."/>
            <person name="Tritt A."/>
            <person name="Adam C."/>
            <person name="Daum C."/>
            <person name="Floudas D."/>
            <person name="Sun H."/>
            <person name="Yadav J.S."/>
            <person name="Pangilinan J."/>
            <person name="Larsson K.H."/>
            <person name="Matsuura K."/>
            <person name="Barry K."/>
            <person name="Labutti K."/>
            <person name="Kuo R."/>
            <person name="Ohm R.A."/>
            <person name="Bhattacharya S.S."/>
            <person name="Shirouzu T."/>
            <person name="Yoshinaga Y."/>
            <person name="Martin F.M."/>
            <person name="Grigoriev I.V."/>
            <person name="Hibbett D.S."/>
        </authorList>
    </citation>
    <scope>NUCLEOTIDE SEQUENCE [LARGE SCALE GENOMIC DNA]</scope>
    <source>
        <strain evidence="3 4">93-53</strain>
    </source>
</reference>
<dbReference type="InParanoid" id="A0A165F962"/>
<evidence type="ECO:0000313" key="4">
    <source>
        <dbReference type="Proteomes" id="UP000076871"/>
    </source>
</evidence>
<accession>A0A165F962</accession>
<sequence length="85" mass="8881">MSRRQVAPLLVAGLTGILSGIYIFKPLLESEAKSLDAQSSIGIKNDRSTEKNAPDLTVSEPQTHAAITSAKGRSASSDGANRVAD</sequence>
<gene>
    <name evidence="3" type="ORF">LAESUDRAFT_45531</name>
</gene>
<organism evidence="3 4">
    <name type="scientific">Laetiporus sulphureus 93-53</name>
    <dbReference type="NCBI Taxonomy" id="1314785"/>
    <lineage>
        <taxon>Eukaryota</taxon>
        <taxon>Fungi</taxon>
        <taxon>Dikarya</taxon>
        <taxon>Basidiomycota</taxon>
        <taxon>Agaricomycotina</taxon>
        <taxon>Agaricomycetes</taxon>
        <taxon>Polyporales</taxon>
        <taxon>Laetiporus</taxon>
    </lineage>
</organism>
<feature type="transmembrane region" description="Helical" evidence="2">
    <location>
        <begin position="6"/>
        <end position="24"/>
    </location>
</feature>
<keyword evidence="2" id="KW-0472">Membrane</keyword>